<evidence type="ECO:0000259" key="9">
    <source>
        <dbReference type="Pfam" id="PF21639"/>
    </source>
</evidence>
<keyword evidence="3" id="KW-0235">DNA replication</keyword>
<dbReference type="PANTHER" id="PTHR12705:SF0">
    <property type="entry name" value="ORIGIN RECOGNITION COMPLEX SUBUNIT 5"/>
    <property type="match status" value="1"/>
</dbReference>
<dbReference type="GO" id="GO:0003688">
    <property type="term" value="F:DNA replication origin binding"/>
    <property type="evidence" value="ECO:0007669"/>
    <property type="project" value="TreeGrafter"/>
</dbReference>
<evidence type="ECO:0000256" key="4">
    <source>
        <dbReference type="ARBA" id="ARBA00022741"/>
    </source>
</evidence>
<comment type="subcellular location">
    <subcellularLocation>
        <location evidence="1">Nucleus</location>
    </subcellularLocation>
</comment>
<dbReference type="GO" id="GO:0006270">
    <property type="term" value="P:DNA replication initiation"/>
    <property type="evidence" value="ECO:0007669"/>
    <property type="project" value="TreeGrafter"/>
</dbReference>
<dbReference type="Pfam" id="PF14630">
    <property type="entry name" value="ORC5_C"/>
    <property type="match status" value="1"/>
</dbReference>
<evidence type="ECO:0000256" key="1">
    <source>
        <dbReference type="ARBA" id="ARBA00004123"/>
    </source>
</evidence>
<comment type="similarity">
    <text evidence="2">Belongs to the ORC5 family.</text>
</comment>
<dbReference type="AlphaFoldDB" id="A0A914W7Z4"/>
<evidence type="ECO:0000313" key="11">
    <source>
        <dbReference type="WBParaSite" id="PSAMB.scaffold3419size18348.g21413.t1"/>
    </source>
</evidence>
<dbReference type="InterPro" id="IPR020796">
    <property type="entry name" value="ORC5"/>
</dbReference>
<accession>A0A914W7Z4</accession>
<sequence length="424" mass="47847">MVKATGLLFRDHQLELLKSLLCTANSTSVIHCFGHRSSGKSATITEALRVTEAERESEFRHLVVNCTEVCSSARLLFQDILDGLWRGSTTGVSDSVGDFVQQLRRVIGEHGWEQVVIVFDKAERLLHFPSQLVAALLRLHELTDRRVIVITVSVLPWINFSTTGFLVAPVQIAFPSYSKEMLIDLLLNSKPQGPKHLLSHYDEYARLVVDTVFSVSRDVKELNYLAHTNWPKLVAAMDAEGIDATDVTTRNHLWKTMRPMLQSSHDDLFFHFDNSTDGPANEQTLDLPKFSKYLLIAAYCASYNPAISDRRFFLKNHGKQKRHWSMEAASGKNSAHQVGPKVFPFDRLMFIFLQIVDNKQFASKLNIATQVATLTSMGLLWQASANGNLDAPKYRCMATLDTVQRVSKQIGFDLMSHLFDFASR</sequence>
<protein>
    <submittedName>
        <fullName evidence="11">Orc1-like AAA ATPase domain-containing protein</fullName>
    </submittedName>
</protein>
<keyword evidence="6" id="KW-0539">Nucleus</keyword>
<dbReference type="InterPro" id="IPR041664">
    <property type="entry name" value="AAA_16"/>
</dbReference>
<evidence type="ECO:0000256" key="5">
    <source>
        <dbReference type="ARBA" id="ARBA00022840"/>
    </source>
</evidence>
<proteinExistence type="inferred from homology"/>
<evidence type="ECO:0000256" key="6">
    <source>
        <dbReference type="ARBA" id="ARBA00023242"/>
    </source>
</evidence>
<dbReference type="InterPro" id="IPR047088">
    <property type="entry name" value="ORC5_C"/>
</dbReference>
<evidence type="ECO:0000313" key="10">
    <source>
        <dbReference type="Proteomes" id="UP000887566"/>
    </source>
</evidence>
<evidence type="ECO:0000256" key="3">
    <source>
        <dbReference type="ARBA" id="ARBA00022705"/>
    </source>
</evidence>
<feature type="domain" description="Origin recognition complex subunit 5 C-terminal" evidence="8">
    <location>
        <begin position="287"/>
        <end position="418"/>
    </location>
</feature>
<dbReference type="PANTHER" id="PTHR12705">
    <property type="entry name" value="ORIGIN RECOGNITION COMPLEX SUBUNIT 5"/>
    <property type="match status" value="1"/>
</dbReference>
<dbReference type="SUPFAM" id="SSF52540">
    <property type="entry name" value="P-loop containing nucleoside triphosphate hydrolases"/>
    <property type="match status" value="1"/>
</dbReference>
<dbReference type="Proteomes" id="UP000887566">
    <property type="component" value="Unplaced"/>
</dbReference>
<feature type="domain" description="ORC5 lid" evidence="9">
    <location>
        <begin position="203"/>
        <end position="246"/>
    </location>
</feature>
<name>A0A914W7Z4_9BILA</name>
<dbReference type="WBParaSite" id="PSAMB.scaffold3419size18348.g21413.t1">
    <property type="protein sequence ID" value="PSAMB.scaffold3419size18348.g21413.t1"/>
    <property type="gene ID" value="PSAMB.scaffold3419size18348.g21413"/>
</dbReference>
<reference evidence="11" key="1">
    <citation type="submission" date="2022-11" db="UniProtKB">
        <authorList>
            <consortium name="WormBaseParasite"/>
        </authorList>
    </citation>
    <scope>IDENTIFICATION</scope>
</reference>
<dbReference type="InterPro" id="IPR048866">
    <property type="entry name" value="ORC5_lid"/>
</dbReference>
<dbReference type="Pfam" id="PF21639">
    <property type="entry name" value="ORC5_lid"/>
    <property type="match status" value="1"/>
</dbReference>
<evidence type="ECO:0000259" key="7">
    <source>
        <dbReference type="Pfam" id="PF13191"/>
    </source>
</evidence>
<dbReference type="Gene3D" id="3.40.50.300">
    <property type="entry name" value="P-loop containing nucleotide triphosphate hydrolases"/>
    <property type="match status" value="1"/>
</dbReference>
<keyword evidence="5" id="KW-0067">ATP-binding</keyword>
<keyword evidence="4" id="KW-0547">Nucleotide-binding</keyword>
<evidence type="ECO:0000259" key="8">
    <source>
        <dbReference type="Pfam" id="PF14630"/>
    </source>
</evidence>
<keyword evidence="10" id="KW-1185">Reference proteome</keyword>
<dbReference type="InterPro" id="IPR027417">
    <property type="entry name" value="P-loop_NTPase"/>
</dbReference>
<organism evidence="10 11">
    <name type="scientific">Plectus sambesii</name>
    <dbReference type="NCBI Taxonomy" id="2011161"/>
    <lineage>
        <taxon>Eukaryota</taxon>
        <taxon>Metazoa</taxon>
        <taxon>Ecdysozoa</taxon>
        <taxon>Nematoda</taxon>
        <taxon>Chromadorea</taxon>
        <taxon>Plectida</taxon>
        <taxon>Plectina</taxon>
        <taxon>Plectoidea</taxon>
        <taxon>Plectidae</taxon>
        <taxon>Plectus</taxon>
    </lineage>
</organism>
<dbReference type="GO" id="GO:0005664">
    <property type="term" value="C:nuclear origin of replication recognition complex"/>
    <property type="evidence" value="ECO:0007669"/>
    <property type="project" value="TreeGrafter"/>
</dbReference>
<dbReference type="Pfam" id="PF13191">
    <property type="entry name" value="AAA_16"/>
    <property type="match status" value="1"/>
</dbReference>
<feature type="domain" description="Orc1-like AAA ATPase" evidence="7">
    <location>
        <begin position="7"/>
        <end position="150"/>
    </location>
</feature>
<evidence type="ECO:0000256" key="2">
    <source>
        <dbReference type="ARBA" id="ARBA00006269"/>
    </source>
</evidence>